<organism evidence="2 3">
    <name type="scientific">Pseudomonas flexibilis</name>
    <dbReference type="NCBI Taxonomy" id="706570"/>
    <lineage>
        <taxon>Bacteria</taxon>
        <taxon>Pseudomonadati</taxon>
        <taxon>Pseudomonadota</taxon>
        <taxon>Gammaproteobacteria</taxon>
        <taxon>Pseudomonadales</taxon>
        <taxon>Pseudomonadaceae</taxon>
        <taxon>Pseudomonas</taxon>
    </lineage>
</organism>
<dbReference type="OrthoDB" id="6869028at2"/>
<feature type="domain" description="Type 4 fimbrial biogenesis protein PilX N-terminal" evidence="1">
    <location>
        <begin position="9"/>
        <end position="56"/>
    </location>
</feature>
<dbReference type="AlphaFoldDB" id="A0A0B3BZ01"/>
<name>A0A0B3BZ01_9PSED</name>
<sequence>MLRVPLRQRGASLIVALIFLLVLTVAGLTAVRFATLEERMASNTQFRSMAHQLAQSEMRAQQRLFNTSAAGRAPLLEALNAGVHGLTSSQLANLALPDTSRLPVALDAEIDPAGAAFPQHSVRFLNQRICEDGSSGDKFSCTYYEVATTARMDGGAESSQVQGIVFMSNQ</sequence>
<reference evidence="2 3" key="1">
    <citation type="submission" date="2014-11" db="EMBL/GenBank/DDBJ databases">
        <title>Genome sequence of Pseudomonas tuomuerensis JCM 14085.</title>
        <authorList>
            <person name="Shin S.-K."/>
            <person name="Yi H."/>
        </authorList>
    </citation>
    <scope>NUCLEOTIDE SEQUENCE [LARGE SCALE GENOMIC DNA]</scope>
    <source>
        <strain evidence="2 3">JCM 14085</strain>
    </source>
</reference>
<evidence type="ECO:0000259" key="1">
    <source>
        <dbReference type="Pfam" id="PF14341"/>
    </source>
</evidence>
<proteinExistence type="predicted"/>
<dbReference type="RefSeq" id="WP_027589034.1">
    <property type="nucleotide sequence ID" value="NZ_FMUP01000002.1"/>
</dbReference>
<dbReference type="STRING" id="706570.PT85_10295"/>
<evidence type="ECO:0000313" key="2">
    <source>
        <dbReference type="EMBL" id="KHO64582.1"/>
    </source>
</evidence>
<comment type="caution">
    <text evidence="2">The sequence shown here is derived from an EMBL/GenBank/DDBJ whole genome shotgun (WGS) entry which is preliminary data.</text>
</comment>
<dbReference type="Proteomes" id="UP000030980">
    <property type="component" value="Unassembled WGS sequence"/>
</dbReference>
<keyword evidence="3" id="KW-1185">Reference proteome</keyword>
<protein>
    <recommendedName>
        <fullName evidence="1">Type 4 fimbrial biogenesis protein PilX N-terminal domain-containing protein</fullName>
    </recommendedName>
</protein>
<dbReference type="EMBL" id="JTAK01000004">
    <property type="protein sequence ID" value="KHO64582.1"/>
    <property type="molecule type" value="Genomic_DNA"/>
</dbReference>
<gene>
    <name evidence="2" type="ORF">PT85_10295</name>
</gene>
<evidence type="ECO:0000313" key="3">
    <source>
        <dbReference type="Proteomes" id="UP000030980"/>
    </source>
</evidence>
<dbReference type="InterPro" id="IPR025746">
    <property type="entry name" value="PilX_N_dom"/>
</dbReference>
<accession>A0A0B3BZ01</accession>
<dbReference type="Pfam" id="PF14341">
    <property type="entry name" value="PilX_N"/>
    <property type="match status" value="1"/>
</dbReference>